<evidence type="ECO:0008006" key="5">
    <source>
        <dbReference type="Google" id="ProtNLM"/>
    </source>
</evidence>
<proteinExistence type="predicted"/>
<accession>A0ABU9TRJ8</accession>
<protein>
    <recommendedName>
        <fullName evidence="5">SoxXA-binding protein SoxK</fullName>
    </recommendedName>
</protein>
<dbReference type="Proteomes" id="UP001449225">
    <property type="component" value="Unassembled WGS sequence"/>
</dbReference>
<feature type="coiled-coil region" evidence="1">
    <location>
        <begin position="52"/>
        <end position="83"/>
    </location>
</feature>
<comment type="caution">
    <text evidence="3">The sequence shown here is derived from an EMBL/GenBank/DDBJ whole genome shotgun (WGS) entry which is preliminary data.</text>
</comment>
<evidence type="ECO:0000313" key="3">
    <source>
        <dbReference type="EMBL" id="MEM5536011.1"/>
    </source>
</evidence>
<evidence type="ECO:0000313" key="4">
    <source>
        <dbReference type="Proteomes" id="UP001449225"/>
    </source>
</evidence>
<sequence length="140" mass="15555">MNKGLIIAAVLALAPTFAAAESFKDAFEMNRAMYGKNHTFTWQGKQYTTMHEEEAEAAVKATKANAEALLAKAKAKNAEVAKLGYEWKLTRGILTNAQTAIDKGEYRKALNLAAQAKYHARMGIQQYHYAQANWYLAVPQ</sequence>
<dbReference type="EMBL" id="JBBMRA010000004">
    <property type="protein sequence ID" value="MEM5536011.1"/>
    <property type="molecule type" value="Genomic_DNA"/>
</dbReference>
<evidence type="ECO:0000256" key="2">
    <source>
        <dbReference type="SAM" id="SignalP"/>
    </source>
</evidence>
<name>A0ABU9TRJ8_9GAMM</name>
<keyword evidence="4" id="KW-1185">Reference proteome</keyword>
<keyword evidence="2" id="KW-0732">Signal</keyword>
<reference evidence="3 4" key="1">
    <citation type="submission" date="2024-03" db="EMBL/GenBank/DDBJ databases">
        <title>Community enrichment and isolation of bacterial strains for fucoidan degradation.</title>
        <authorList>
            <person name="Sichert A."/>
        </authorList>
    </citation>
    <scope>NUCLEOTIDE SEQUENCE [LARGE SCALE GENOMIC DNA]</scope>
    <source>
        <strain evidence="3 4">AS76</strain>
    </source>
</reference>
<keyword evidence="1" id="KW-0175">Coiled coil</keyword>
<feature type="signal peptide" evidence="2">
    <location>
        <begin position="1"/>
        <end position="20"/>
    </location>
</feature>
<evidence type="ECO:0000256" key="1">
    <source>
        <dbReference type="SAM" id="Coils"/>
    </source>
</evidence>
<dbReference type="RefSeq" id="WP_067985401.1">
    <property type="nucleotide sequence ID" value="NZ_CAXBCE010000009.1"/>
</dbReference>
<gene>
    <name evidence="3" type="ORF">WNY58_06360</name>
</gene>
<organism evidence="3 4">
    <name type="scientific">Neptuniibacter pectenicola</name>
    <dbReference type="NCBI Taxonomy" id="1806669"/>
    <lineage>
        <taxon>Bacteria</taxon>
        <taxon>Pseudomonadati</taxon>
        <taxon>Pseudomonadota</taxon>
        <taxon>Gammaproteobacteria</taxon>
        <taxon>Oceanospirillales</taxon>
        <taxon>Oceanospirillaceae</taxon>
        <taxon>Neptuniibacter</taxon>
    </lineage>
</organism>
<feature type="chain" id="PRO_5047221604" description="SoxXA-binding protein SoxK" evidence="2">
    <location>
        <begin position="21"/>
        <end position="140"/>
    </location>
</feature>